<dbReference type="SUPFAM" id="SSF56112">
    <property type="entry name" value="Protein kinase-like (PK-like)"/>
    <property type="match status" value="1"/>
</dbReference>
<dbReference type="STRING" id="1314781.A0A165HY83"/>
<proteinExistence type="predicted"/>
<evidence type="ECO:0008006" key="3">
    <source>
        <dbReference type="Google" id="ProtNLM"/>
    </source>
</evidence>
<protein>
    <recommendedName>
        <fullName evidence="3">Protein kinase domain-containing protein</fullName>
    </recommendedName>
</protein>
<dbReference type="InParanoid" id="A0A165HY83"/>
<evidence type="ECO:0000313" key="2">
    <source>
        <dbReference type="Proteomes" id="UP000077266"/>
    </source>
</evidence>
<dbReference type="EMBL" id="KV426005">
    <property type="protein sequence ID" value="KZV92628.1"/>
    <property type="molecule type" value="Genomic_DNA"/>
</dbReference>
<evidence type="ECO:0000313" key="1">
    <source>
        <dbReference type="EMBL" id="KZV92628.1"/>
    </source>
</evidence>
<gene>
    <name evidence="1" type="ORF">EXIGLDRAFT_836325</name>
</gene>
<dbReference type="InterPro" id="IPR011009">
    <property type="entry name" value="Kinase-like_dom_sf"/>
</dbReference>
<keyword evidence="2" id="KW-1185">Reference proteome</keyword>
<name>A0A165HY83_EXIGL</name>
<accession>A0A165HY83</accession>
<dbReference type="AlphaFoldDB" id="A0A165HY83"/>
<dbReference type="Proteomes" id="UP000077266">
    <property type="component" value="Unassembled WGS sequence"/>
</dbReference>
<sequence length="350" mass="39484">MSADTPRDVPILDIPDTVEDRKLWLEKVAVWSALADPSALKTLHLGERYKSSYAPPAHKGNPQSRNDYQRCEAFCEHFAWEKRRERPLSFSELNTQLRITGEILTGEDLHSQVYSAVFDHENGTTSDDVELAVKVYQTSLVPIIFGESRFEALCNNKILCETELLDFRTEEWVYRQLEPLQGYTLPYVYGFFHILLPHGEPCVALVMEKIESIDPRKVKQCAVAALPSEQDALKTVADALLAASHLMHTFNLASLDLTRRNILWPVGTFEAMSPTAVFIDFGIVEPLRQSLQRGNLADIVAALGGYGFTVGDIKIWLHAVVRPGSIVAKIFDVLDEKVPEFCERNIRRLA</sequence>
<reference evidence="1 2" key="1">
    <citation type="journal article" date="2016" name="Mol. Biol. Evol.">
        <title>Comparative Genomics of Early-Diverging Mushroom-Forming Fungi Provides Insights into the Origins of Lignocellulose Decay Capabilities.</title>
        <authorList>
            <person name="Nagy L.G."/>
            <person name="Riley R."/>
            <person name="Tritt A."/>
            <person name="Adam C."/>
            <person name="Daum C."/>
            <person name="Floudas D."/>
            <person name="Sun H."/>
            <person name="Yadav J.S."/>
            <person name="Pangilinan J."/>
            <person name="Larsson K.H."/>
            <person name="Matsuura K."/>
            <person name="Barry K."/>
            <person name="Labutti K."/>
            <person name="Kuo R."/>
            <person name="Ohm R.A."/>
            <person name="Bhattacharya S.S."/>
            <person name="Shirouzu T."/>
            <person name="Yoshinaga Y."/>
            <person name="Martin F.M."/>
            <person name="Grigoriev I.V."/>
            <person name="Hibbett D.S."/>
        </authorList>
    </citation>
    <scope>NUCLEOTIDE SEQUENCE [LARGE SCALE GENOMIC DNA]</scope>
    <source>
        <strain evidence="1 2">HHB12029</strain>
    </source>
</reference>
<organism evidence="1 2">
    <name type="scientific">Exidia glandulosa HHB12029</name>
    <dbReference type="NCBI Taxonomy" id="1314781"/>
    <lineage>
        <taxon>Eukaryota</taxon>
        <taxon>Fungi</taxon>
        <taxon>Dikarya</taxon>
        <taxon>Basidiomycota</taxon>
        <taxon>Agaricomycotina</taxon>
        <taxon>Agaricomycetes</taxon>
        <taxon>Auriculariales</taxon>
        <taxon>Exidiaceae</taxon>
        <taxon>Exidia</taxon>
    </lineage>
</organism>